<dbReference type="STRING" id="456.Ljor_1512"/>
<dbReference type="GO" id="GO:0005886">
    <property type="term" value="C:plasma membrane"/>
    <property type="evidence" value="ECO:0007669"/>
    <property type="project" value="UniProtKB-SubCell"/>
</dbReference>
<evidence type="ECO:0000256" key="9">
    <source>
        <dbReference type="ARBA" id="ARBA00022692"/>
    </source>
</evidence>
<comment type="caution">
    <text evidence="22">The sequence shown here is derived from an EMBL/GenBank/DDBJ whole genome shotgun (WGS) entry which is preliminary data.</text>
</comment>
<dbReference type="Gene3D" id="1.20.120.1220">
    <property type="match status" value="1"/>
</dbReference>
<evidence type="ECO:0000256" key="6">
    <source>
        <dbReference type="ARBA" id="ARBA00022670"/>
    </source>
</evidence>
<dbReference type="InterPro" id="IPR050882">
    <property type="entry name" value="Prepilin_peptidase/N-MTase"/>
</dbReference>
<evidence type="ECO:0000256" key="8">
    <source>
        <dbReference type="ARBA" id="ARBA00022691"/>
    </source>
</evidence>
<dbReference type="PANTHER" id="PTHR30487:SF0">
    <property type="entry name" value="PREPILIN LEADER PEPTIDASE_N-METHYLTRANSFERASE-RELATED"/>
    <property type="match status" value="1"/>
</dbReference>
<dbReference type="EC" id="2.1.1.-" evidence="18"/>
<keyword evidence="13 18" id="KW-0511">Multifunctional enzyme</keyword>
<evidence type="ECO:0000256" key="14">
    <source>
        <dbReference type="ARBA" id="ARBA00050401"/>
    </source>
</evidence>
<evidence type="ECO:0000256" key="19">
    <source>
        <dbReference type="SAM" id="Phobius"/>
    </source>
</evidence>
<evidence type="ECO:0000256" key="13">
    <source>
        <dbReference type="ARBA" id="ARBA00023268"/>
    </source>
</evidence>
<evidence type="ECO:0000256" key="10">
    <source>
        <dbReference type="ARBA" id="ARBA00022801"/>
    </source>
</evidence>
<evidence type="ECO:0000259" key="20">
    <source>
        <dbReference type="Pfam" id="PF01478"/>
    </source>
</evidence>
<evidence type="ECO:0000256" key="5">
    <source>
        <dbReference type="ARBA" id="ARBA00022603"/>
    </source>
</evidence>
<organism evidence="22 23">
    <name type="scientific">Legionella jordanis</name>
    <dbReference type="NCBI Taxonomy" id="456"/>
    <lineage>
        <taxon>Bacteria</taxon>
        <taxon>Pseudomonadati</taxon>
        <taxon>Pseudomonadota</taxon>
        <taxon>Gammaproteobacteria</taxon>
        <taxon>Legionellales</taxon>
        <taxon>Legionellaceae</taxon>
        <taxon>Legionella</taxon>
    </lineage>
</organism>
<dbReference type="EMBL" id="LNYJ01000011">
    <property type="protein sequence ID" value="KTD17206.1"/>
    <property type="molecule type" value="Genomic_DNA"/>
</dbReference>
<dbReference type="OrthoDB" id="9789291at2"/>
<comment type="function">
    <text evidence="18">Plays an essential role in type IV pili and type II pseudopili formation by proteolytically removing the leader sequence from substrate proteins and subsequently monomethylating the alpha-amino group of the newly exposed N-terminal phenylalanine.</text>
</comment>
<gene>
    <name evidence="22" type="ORF">Ljor_1512</name>
</gene>
<feature type="transmembrane region" description="Helical" evidence="19">
    <location>
        <begin position="152"/>
        <end position="173"/>
    </location>
</feature>
<keyword evidence="8" id="KW-0949">S-adenosyl-L-methionine</keyword>
<dbReference type="Pfam" id="PF01478">
    <property type="entry name" value="Peptidase_A24"/>
    <property type="match status" value="1"/>
</dbReference>
<keyword evidence="10 18" id="KW-0378">Hydrolase</keyword>
<dbReference type="EC" id="3.4.23.43" evidence="15 18"/>
<keyword evidence="11 19" id="KW-1133">Transmembrane helix</keyword>
<dbReference type="RefSeq" id="WP_058470989.1">
    <property type="nucleotide sequence ID" value="NZ_CAAAIC010000003.1"/>
</dbReference>
<accession>A0A0W0VBF6</accession>
<feature type="transmembrane region" description="Helical" evidence="19">
    <location>
        <begin position="213"/>
        <end position="244"/>
    </location>
</feature>
<keyword evidence="23" id="KW-1185">Reference proteome</keyword>
<comment type="catalytic activity">
    <reaction evidence="14 18">
        <text>Typically cleaves a -Gly-|-Phe- bond to release an N-terminal, basic peptide of 5-8 residues from type IV prepilin, and then N-methylates the new N-terminal amino group, the methyl donor being S-adenosyl-L-methionine.</text>
        <dbReference type="EC" id="3.4.23.43"/>
    </reaction>
</comment>
<keyword evidence="6 18" id="KW-0645">Protease</keyword>
<keyword evidence="5 18" id="KW-0489">Methyltransferase</keyword>
<dbReference type="GO" id="GO:0006465">
    <property type="term" value="P:signal peptide processing"/>
    <property type="evidence" value="ECO:0007669"/>
    <property type="project" value="TreeGrafter"/>
</dbReference>
<evidence type="ECO:0000256" key="7">
    <source>
        <dbReference type="ARBA" id="ARBA00022679"/>
    </source>
</evidence>
<comment type="subcellular location">
    <subcellularLocation>
        <location evidence="1">Cell inner membrane</location>
        <topology evidence="1">Multi-pass membrane protein</topology>
    </subcellularLocation>
    <subcellularLocation>
        <location evidence="18">Cell membrane</location>
        <topology evidence="18">Multi-pass membrane protein</topology>
    </subcellularLocation>
</comment>
<evidence type="ECO:0000256" key="2">
    <source>
        <dbReference type="ARBA" id="ARBA00005801"/>
    </source>
</evidence>
<name>A0A0W0VBF6_9GAMM</name>
<evidence type="ECO:0000256" key="18">
    <source>
        <dbReference type="RuleBase" id="RU003794"/>
    </source>
</evidence>
<evidence type="ECO:0000256" key="16">
    <source>
        <dbReference type="ARBA" id="ARBA00071870"/>
    </source>
</evidence>
<proteinExistence type="inferred from homology"/>
<dbReference type="GO" id="GO:0008168">
    <property type="term" value="F:methyltransferase activity"/>
    <property type="evidence" value="ECO:0007669"/>
    <property type="project" value="UniProtKB-KW"/>
</dbReference>
<evidence type="ECO:0000256" key="1">
    <source>
        <dbReference type="ARBA" id="ARBA00004429"/>
    </source>
</evidence>
<feature type="transmembrane region" description="Helical" evidence="19">
    <location>
        <begin position="127"/>
        <end position="145"/>
    </location>
</feature>
<keyword evidence="9 18" id="KW-0812">Transmembrane</keyword>
<keyword evidence="4" id="KW-0997">Cell inner membrane</keyword>
<dbReference type="AlphaFoldDB" id="A0A0W0VBF6"/>
<evidence type="ECO:0000256" key="3">
    <source>
        <dbReference type="ARBA" id="ARBA00022475"/>
    </source>
</evidence>
<feature type="domain" description="Prepilin peptidase A24 N-terminal" evidence="21">
    <location>
        <begin position="18"/>
        <end position="123"/>
    </location>
</feature>
<protein>
    <recommendedName>
        <fullName evidence="16 18">Prepilin leader peptidase/N-methyltransferase</fullName>
        <ecNumber evidence="18">2.1.1.-</ecNumber>
        <ecNumber evidence="15 18">3.4.23.43</ecNumber>
    </recommendedName>
</protein>
<evidence type="ECO:0000313" key="23">
    <source>
        <dbReference type="Proteomes" id="UP000055035"/>
    </source>
</evidence>
<evidence type="ECO:0000256" key="17">
    <source>
        <dbReference type="RuleBase" id="RU003793"/>
    </source>
</evidence>
<sequence>MTNFEILPSPAAYILLALFSLAIGSLLNVIIYRLPKMLFQDLEKDCCEHFNLQPMEEAAINLFLPRSFCVHCKNKISAWHNIPLLSFIVLRGRCKQCGERIAWRYPLVEGLSSALALFAAWHFGFNLTLLFVLSFIFLNICLFFIDLEHGLLPDGLTLSLLWLGLIANSFSLFTSLPDAVLSSAAAFLALWIFIQLFYLITGKIGMGNGDFKLFAAFGAWFGWSQLPLILLLASFSGAIIGFSYLKFQRKSMETTIPFGPYLCFAGLISIFWGKEIMQWYLQLFLNN</sequence>
<reference evidence="22 23" key="1">
    <citation type="submission" date="2015-11" db="EMBL/GenBank/DDBJ databases">
        <title>Genomic analysis of 38 Legionella species identifies large and diverse effector repertoires.</title>
        <authorList>
            <person name="Burstein D."/>
            <person name="Amaro F."/>
            <person name="Zusman T."/>
            <person name="Lifshitz Z."/>
            <person name="Cohen O."/>
            <person name="Gilbert J.A."/>
            <person name="Pupko T."/>
            <person name="Shuman H.A."/>
            <person name="Segal G."/>
        </authorList>
    </citation>
    <scope>NUCLEOTIDE SEQUENCE [LARGE SCALE GENOMIC DNA]</scope>
    <source>
        <strain evidence="22 23">BL-540</strain>
    </source>
</reference>
<dbReference type="InterPro" id="IPR014032">
    <property type="entry name" value="Peptidase_A24A_bac"/>
</dbReference>
<dbReference type="GO" id="GO:0004190">
    <property type="term" value="F:aspartic-type endopeptidase activity"/>
    <property type="evidence" value="ECO:0007669"/>
    <property type="project" value="UniProtKB-EC"/>
</dbReference>
<dbReference type="GO" id="GO:0032259">
    <property type="term" value="P:methylation"/>
    <property type="evidence" value="ECO:0007669"/>
    <property type="project" value="UniProtKB-KW"/>
</dbReference>
<evidence type="ECO:0000256" key="4">
    <source>
        <dbReference type="ARBA" id="ARBA00022519"/>
    </source>
</evidence>
<dbReference type="PATRIC" id="fig|456.5.peg.1616"/>
<evidence type="ECO:0000256" key="11">
    <source>
        <dbReference type="ARBA" id="ARBA00022989"/>
    </source>
</evidence>
<feature type="transmembrane region" description="Helical" evidence="19">
    <location>
        <begin position="179"/>
        <end position="201"/>
    </location>
</feature>
<keyword evidence="7 18" id="KW-0808">Transferase</keyword>
<keyword evidence="12 19" id="KW-0472">Membrane</keyword>
<keyword evidence="3" id="KW-1003">Cell membrane</keyword>
<dbReference type="InterPro" id="IPR010627">
    <property type="entry name" value="Prepilin_pept_A24_N"/>
</dbReference>
<evidence type="ECO:0000256" key="15">
    <source>
        <dbReference type="ARBA" id="ARBA00067082"/>
    </source>
</evidence>
<evidence type="ECO:0000259" key="21">
    <source>
        <dbReference type="Pfam" id="PF06750"/>
    </source>
</evidence>
<feature type="domain" description="Prepilin type IV endopeptidase peptidase" evidence="20">
    <location>
        <begin position="135"/>
        <end position="241"/>
    </location>
</feature>
<dbReference type="PANTHER" id="PTHR30487">
    <property type="entry name" value="TYPE 4 PREPILIN-LIKE PROTEINS LEADER PEPTIDE-PROCESSING ENZYME"/>
    <property type="match status" value="1"/>
</dbReference>
<evidence type="ECO:0000313" key="22">
    <source>
        <dbReference type="EMBL" id="KTD17206.1"/>
    </source>
</evidence>
<comment type="similarity">
    <text evidence="2 17">Belongs to the peptidase A24 family.</text>
</comment>
<feature type="transmembrane region" description="Helical" evidence="19">
    <location>
        <begin position="12"/>
        <end position="34"/>
    </location>
</feature>
<dbReference type="Proteomes" id="UP000055035">
    <property type="component" value="Unassembled WGS sequence"/>
</dbReference>
<feature type="transmembrane region" description="Helical" evidence="19">
    <location>
        <begin position="256"/>
        <end position="273"/>
    </location>
</feature>
<evidence type="ECO:0000256" key="12">
    <source>
        <dbReference type="ARBA" id="ARBA00023136"/>
    </source>
</evidence>
<dbReference type="PRINTS" id="PR00864">
    <property type="entry name" value="PREPILNPTASE"/>
</dbReference>
<dbReference type="InterPro" id="IPR000045">
    <property type="entry name" value="Prepilin_IV_endopep_pep"/>
</dbReference>
<dbReference type="FunFam" id="1.20.120.1220:FF:000001">
    <property type="entry name" value="Type 4 prepilin-like proteins leader peptide-processing enzyme"/>
    <property type="match status" value="1"/>
</dbReference>
<dbReference type="Pfam" id="PF06750">
    <property type="entry name" value="A24_N_bact"/>
    <property type="match status" value="1"/>
</dbReference>